<feature type="domain" description="VOC" evidence="1">
    <location>
        <begin position="138"/>
        <end position="253"/>
    </location>
</feature>
<dbReference type="Pfam" id="PF00903">
    <property type="entry name" value="Glyoxalase"/>
    <property type="match status" value="2"/>
</dbReference>
<dbReference type="PANTHER" id="PTHR33993:SF14">
    <property type="entry name" value="GB|AAF24581.1"/>
    <property type="match status" value="1"/>
</dbReference>
<dbReference type="SUPFAM" id="SSF54593">
    <property type="entry name" value="Glyoxalase/Bleomycin resistance protein/Dihydroxybiphenyl dioxygenase"/>
    <property type="match status" value="2"/>
</dbReference>
<name>A0A2N9VQX9_9HYPH</name>
<evidence type="ECO:0000313" key="3">
    <source>
        <dbReference type="Proteomes" id="UP000232163"/>
    </source>
</evidence>
<reference evidence="2 3" key="1">
    <citation type="journal article" date="2017" name="Int J Environ Stud">
        <title>Does the Miocene-Pliocene relict legume Oxytropis triphylla form nitrogen-fixing nodules with a combination of bacterial strains?</title>
        <authorList>
            <person name="Safronova V."/>
            <person name="Belimov A."/>
            <person name="Sazanova A."/>
            <person name="Kuznetsova I."/>
            <person name="Popova J."/>
            <person name="Andronov E."/>
            <person name="Verkhozina A."/>
            <person name="Tikhonovich I."/>
        </authorList>
    </citation>
    <scope>NUCLEOTIDE SEQUENCE [LARGE SCALE GENOMIC DNA]</scope>
    <source>
        <strain evidence="2 3">Tri-38</strain>
    </source>
</reference>
<dbReference type="KEGG" id="pht:BLM14_12320"/>
<dbReference type="EMBL" id="MZMT01000053">
    <property type="protein sequence ID" value="PIO41897.1"/>
    <property type="molecule type" value="Genomic_DNA"/>
</dbReference>
<dbReference type="InterPro" id="IPR029068">
    <property type="entry name" value="Glyas_Bleomycin-R_OHBP_Dase"/>
</dbReference>
<evidence type="ECO:0000259" key="1">
    <source>
        <dbReference type="PROSITE" id="PS51819"/>
    </source>
</evidence>
<dbReference type="CDD" id="cd07247">
    <property type="entry name" value="SgaA_N_like"/>
    <property type="match status" value="2"/>
</dbReference>
<dbReference type="PANTHER" id="PTHR33993">
    <property type="entry name" value="GLYOXALASE-RELATED"/>
    <property type="match status" value="1"/>
</dbReference>
<dbReference type="OrthoDB" id="9793039at2"/>
<dbReference type="InterPro" id="IPR037523">
    <property type="entry name" value="VOC_core"/>
</dbReference>
<dbReference type="RefSeq" id="WP_099999659.1">
    <property type="nucleotide sequence ID" value="NZ_CP017940.1"/>
</dbReference>
<accession>A0A2N9VQX9</accession>
<gene>
    <name evidence="2" type="ORF">B5P45_22765</name>
</gene>
<protein>
    <submittedName>
        <fullName evidence="2">Glyoxalase</fullName>
    </submittedName>
</protein>
<dbReference type="AlphaFoldDB" id="A0A2N9VQX9"/>
<organism evidence="2 3">
    <name type="scientific">Phyllobacterium zundukense</name>
    <dbReference type="NCBI Taxonomy" id="1867719"/>
    <lineage>
        <taxon>Bacteria</taxon>
        <taxon>Pseudomonadati</taxon>
        <taxon>Pseudomonadota</taxon>
        <taxon>Alphaproteobacteria</taxon>
        <taxon>Hyphomicrobiales</taxon>
        <taxon>Phyllobacteriaceae</taxon>
        <taxon>Phyllobacterium</taxon>
    </lineage>
</organism>
<dbReference type="PROSITE" id="PS51819">
    <property type="entry name" value="VOC"/>
    <property type="match status" value="2"/>
</dbReference>
<keyword evidence="3" id="KW-1185">Reference proteome</keyword>
<proteinExistence type="predicted"/>
<comment type="caution">
    <text evidence="2">The sequence shown here is derived from an EMBL/GenBank/DDBJ whole genome shotgun (WGS) entry which is preliminary data.</text>
</comment>
<dbReference type="InterPro" id="IPR004360">
    <property type="entry name" value="Glyas_Fos-R_dOase_dom"/>
</dbReference>
<dbReference type="Proteomes" id="UP000232163">
    <property type="component" value="Unassembled WGS sequence"/>
</dbReference>
<feature type="domain" description="VOC" evidence="1">
    <location>
        <begin position="6"/>
        <end position="122"/>
    </location>
</feature>
<evidence type="ECO:0000313" key="2">
    <source>
        <dbReference type="EMBL" id="PIO41897.1"/>
    </source>
</evidence>
<sequence>MTNRGNFVWYELMTSDAQAAESFYSNVVGWGAQDAGVPNMKYTLLTVDSKPVAGMMTTPEGCNTGVESMWAGYITVDDVDQFASRVKDAGGKVSVEPQDIPNVGRFAVVADPQGAPFTLFKPSMDERGDFPTPPTAGTIGWHELMTSNWKDAFGFYSGLFGWTKGEAMDMGPMGTYQIVERHGQMFGAMMNDPEPGASPVWRYYICVDDITSAESRLKAKGGQVLFGPQEVPGGQWILHGRDPQGVFFALVGNRA</sequence>
<dbReference type="InterPro" id="IPR052164">
    <property type="entry name" value="Anthracycline_SecMetBiosynth"/>
</dbReference>
<dbReference type="Gene3D" id="3.10.180.10">
    <property type="entry name" value="2,3-Dihydroxybiphenyl 1,2-Dioxygenase, domain 1"/>
    <property type="match status" value="2"/>
</dbReference>